<keyword evidence="10 11" id="KW-1015">Disulfide bond</keyword>
<dbReference type="GO" id="GO:0006508">
    <property type="term" value="P:proteolysis"/>
    <property type="evidence" value="ECO:0007669"/>
    <property type="project" value="UniProtKB-KW"/>
</dbReference>
<dbReference type="Pfam" id="PF13855">
    <property type="entry name" value="LRR_8"/>
    <property type="match status" value="2"/>
</dbReference>
<evidence type="ECO:0000256" key="7">
    <source>
        <dbReference type="ARBA" id="ARBA00022801"/>
    </source>
</evidence>
<evidence type="ECO:0000256" key="12">
    <source>
        <dbReference type="SAM" id="SignalP"/>
    </source>
</evidence>
<dbReference type="PANTHER" id="PTHR22906">
    <property type="entry name" value="PROPERDIN"/>
    <property type="match status" value="1"/>
</dbReference>
<evidence type="ECO:0000256" key="9">
    <source>
        <dbReference type="ARBA" id="ARBA00022989"/>
    </source>
</evidence>
<dbReference type="SMART" id="SM00020">
    <property type="entry name" value="Tryp_SPc"/>
    <property type="match status" value="1"/>
</dbReference>
<keyword evidence="2" id="KW-0433">Leucine-rich repeat</keyword>
<evidence type="ECO:0000256" key="5">
    <source>
        <dbReference type="ARBA" id="ARBA00022729"/>
    </source>
</evidence>
<dbReference type="Pfam" id="PF00089">
    <property type="entry name" value="Trypsin"/>
    <property type="match status" value="1"/>
</dbReference>
<evidence type="ECO:0000313" key="15">
    <source>
        <dbReference type="EnsemblMetazoa" id="CLYHEMP004194.1"/>
    </source>
</evidence>
<dbReference type="SMART" id="SM00032">
    <property type="entry name" value="CCP"/>
    <property type="match status" value="1"/>
</dbReference>
<dbReference type="SUPFAM" id="SSF82895">
    <property type="entry name" value="TSP-1 type 1 repeat"/>
    <property type="match status" value="6"/>
</dbReference>
<keyword evidence="4" id="KW-0812">Transmembrane</keyword>
<dbReference type="CDD" id="cd00190">
    <property type="entry name" value="Tryp_SPc"/>
    <property type="match status" value="1"/>
</dbReference>
<dbReference type="SUPFAM" id="SSF52058">
    <property type="entry name" value="L domain-like"/>
    <property type="match status" value="1"/>
</dbReference>
<dbReference type="PROSITE" id="PS50923">
    <property type="entry name" value="SUSHI"/>
    <property type="match status" value="1"/>
</dbReference>
<keyword evidence="5 12" id="KW-0732">Signal</keyword>
<evidence type="ECO:0000313" key="16">
    <source>
        <dbReference type="Proteomes" id="UP000594262"/>
    </source>
</evidence>
<dbReference type="InterPro" id="IPR043504">
    <property type="entry name" value="Peptidase_S1_PA_chymotrypsin"/>
</dbReference>
<dbReference type="InterPro" id="IPR000483">
    <property type="entry name" value="Cys-rich_flank_reg_C"/>
</dbReference>
<dbReference type="RefSeq" id="XP_066929483.1">
    <property type="nucleotide sequence ID" value="XM_067073382.1"/>
</dbReference>
<dbReference type="Gene3D" id="2.40.10.10">
    <property type="entry name" value="Trypsin-like serine proteases"/>
    <property type="match status" value="2"/>
</dbReference>
<dbReference type="InterPro" id="IPR036383">
    <property type="entry name" value="TSP1_rpt_sf"/>
</dbReference>
<protein>
    <submittedName>
        <fullName evidence="15">Uncharacterized protein</fullName>
    </submittedName>
</protein>
<feature type="domain" description="Sushi" evidence="14">
    <location>
        <begin position="718"/>
        <end position="779"/>
    </location>
</feature>
<dbReference type="PROSITE" id="PS50092">
    <property type="entry name" value="TSP1"/>
    <property type="match status" value="6"/>
</dbReference>
<dbReference type="InterPro" id="IPR000436">
    <property type="entry name" value="Sushi_SCR_CCP_dom"/>
</dbReference>
<keyword evidence="9" id="KW-1133">Transmembrane helix</keyword>
<dbReference type="GO" id="GO:0004252">
    <property type="term" value="F:serine-type endopeptidase activity"/>
    <property type="evidence" value="ECO:0007669"/>
    <property type="project" value="InterPro"/>
</dbReference>
<keyword evidence="8" id="KW-0720">Serine protease</keyword>
<dbReference type="InterPro" id="IPR052065">
    <property type="entry name" value="Compl_asym_regulator"/>
</dbReference>
<keyword evidence="6" id="KW-0677">Repeat</keyword>
<evidence type="ECO:0000256" key="8">
    <source>
        <dbReference type="ARBA" id="ARBA00022825"/>
    </source>
</evidence>
<feature type="disulfide bond" evidence="11">
    <location>
        <begin position="720"/>
        <end position="763"/>
    </location>
</feature>
<dbReference type="AlphaFoldDB" id="A0A7M5UTD7"/>
<dbReference type="SMART" id="SM00082">
    <property type="entry name" value="LRRCT"/>
    <property type="match status" value="1"/>
</dbReference>
<dbReference type="Proteomes" id="UP000594262">
    <property type="component" value="Unplaced"/>
</dbReference>
<dbReference type="Gene3D" id="2.10.70.10">
    <property type="entry name" value="Complement Module, domain 1"/>
    <property type="match status" value="1"/>
</dbReference>
<evidence type="ECO:0000259" key="13">
    <source>
        <dbReference type="PROSITE" id="PS50240"/>
    </source>
</evidence>
<evidence type="ECO:0000256" key="1">
    <source>
        <dbReference type="ARBA" id="ARBA00004167"/>
    </source>
</evidence>
<keyword evidence="9" id="KW-0472">Membrane</keyword>
<dbReference type="InterPro" id="IPR035976">
    <property type="entry name" value="Sushi/SCR/CCP_sf"/>
</dbReference>
<dbReference type="InterPro" id="IPR001314">
    <property type="entry name" value="Peptidase_S1A"/>
</dbReference>
<dbReference type="FunFam" id="3.80.10.10:FF:001360">
    <property type="entry name" value="Uncharacterized protein"/>
    <property type="match status" value="1"/>
</dbReference>
<sequence>MHKMTTFGLLTVIIFLIQCLKMTLCEAQCPTGCICISQNNAIPTSYCDGQGYRNVPQNINPKTEILSLTQNNFYQLKKKDFRNLQKLTRLSLKMNGIQRIADDAFLHLNKLKYLNLGKNNLKSISIKVFEHLPSLEELYLNDNQLEGLPSELYNVLPNLRKLHLQNNNLKDNKFIANLKKLEYLDLSKNKLKEIRARMFQNSPNLRSVRLEENQIEAIETDSFKTLSQLTEVLLNDNEIYTLDKKLFANKSQLKKVTLHGNPLRCDCNLHWIYNVLMSAPKMFDHKEEMRCHSPSTLVGKPIVELYEDSFGCELSVWGTWEQWSTCNKPCGGGQRMRKRDCLSSSSSGDDGGNCKGDGMEREKCNAKECNVKGLFTTWSTWSNCPPGVYAERLRTRKCFNPFSDLSVKVTCRGKVVEKELCYGKPVHGGWSQWSDWSDCSQLCKLGTATRTRTCTNPMPQFNGKLCDGLTIEKQTKVCLAALCPPKTEWGEWSEFSKCTASCGEGLQTRRRQCLNEFNQPIEIQKICPGKDTQSKKCVRSKCIINGAWSPWLQWSACDSMSCKRSRIRTCVRHDKRNIENSHCEGESVQQEYCPRSQCSINSIWSPWSQWSDCSKKCGGGVRIRSRPCPGEKSHPSVTCGDQRSESEPCNVHSCDTQVWSEWSEWSKCPNPTTNKQVRKRVCLGAGSNRCSGRSKERRQCLREKVVVDDGKVVKTKENECQPREQIENGRVENIPTENGLFVKYKCDAFYRLKGNDGSDNATCIKGKGWNRNYIPYCIPTCGKPVHKSYSHWYSRARLHGGEITIPHSWPWQVLLEVKTKDIGWKLSCGGSLINDRWVVTAGHCLFDKPPELRQFKPEEIKVYLGVHNVIDRQRSKHVQMSYAKLVVPNLKFDHALLDNDIGLIELATPAKLNDRILPVCLPSRRQRKLVAVGNVGTVVGWGVTRSQRASEELKELRLPVMDYNECVKAYDKSYNLTKSMFCAGKNTSEDTCKGDSGGGYLFRDARKKKWTLQGVVSWGGPQCGKAEKPSVYTKVSLFTAWIRAVIRDRKV</sequence>
<keyword evidence="16" id="KW-1185">Reference proteome</keyword>
<feature type="signal peptide" evidence="12">
    <location>
        <begin position="1"/>
        <end position="27"/>
    </location>
</feature>
<evidence type="ECO:0000256" key="4">
    <source>
        <dbReference type="ARBA" id="ARBA00022692"/>
    </source>
</evidence>
<dbReference type="PANTHER" id="PTHR22906:SF21">
    <property type="entry name" value="SEMA DOMAIN-CONTAINING PROTEIN"/>
    <property type="match status" value="1"/>
</dbReference>
<dbReference type="GeneID" id="136817035"/>
<keyword evidence="11" id="KW-0768">Sushi</keyword>
<feature type="domain" description="Peptidase S1" evidence="13">
    <location>
        <begin position="798"/>
        <end position="1047"/>
    </location>
</feature>
<dbReference type="SUPFAM" id="SSF50494">
    <property type="entry name" value="Trypsin-like serine proteases"/>
    <property type="match status" value="1"/>
</dbReference>
<dbReference type="SMART" id="SM00365">
    <property type="entry name" value="LRR_SD22"/>
    <property type="match status" value="3"/>
</dbReference>
<dbReference type="InterPro" id="IPR001254">
    <property type="entry name" value="Trypsin_dom"/>
</dbReference>
<dbReference type="SUPFAM" id="SSF57535">
    <property type="entry name" value="Complement control module/SCR domain"/>
    <property type="match status" value="1"/>
</dbReference>
<evidence type="ECO:0000256" key="6">
    <source>
        <dbReference type="ARBA" id="ARBA00022737"/>
    </source>
</evidence>
<dbReference type="SMART" id="SM00209">
    <property type="entry name" value="TSP1"/>
    <property type="match status" value="7"/>
</dbReference>
<reference evidence="15" key="1">
    <citation type="submission" date="2021-01" db="UniProtKB">
        <authorList>
            <consortium name="EnsemblMetazoa"/>
        </authorList>
    </citation>
    <scope>IDENTIFICATION</scope>
</reference>
<accession>A0A7M5UTD7</accession>
<dbReference type="InterPro" id="IPR018114">
    <property type="entry name" value="TRYPSIN_HIS"/>
</dbReference>
<evidence type="ECO:0000256" key="2">
    <source>
        <dbReference type="ARBA" id="ARBA00022614"/>
    </source>
</evidence>
<comment type="caution">
    <text evidence="11">Lacks conserved residue(s) required for the propagation of feature annotation.</text>
</comment>
<dbReference type="Pfam" id="PF00090">
    <property type="entry name" value="TSP_1"/>
    <property type="match status" value="6"/>
</dbReference>
<dbReference type="Gene3D" id="3.80.10.10">
    <property type="entry name" value="Ribonuclease Inhibitor"/>
    <property type="match status" value="2"/>
</dbReference>
<dbReference type="FunFam" id="2.20.100.10:FF:000007">
    <property type="entry name" value="Thrombospondin 1"/>
    <property type="match status" value="1"/>
</dbReference>
<dbReference type="InterPro" id="IPR003591">
    <property type="entry name" value="Leu-rich_rpt_typical-subtyp"/>
</dbReference>
<evidence type="ECO:0000256" key="3">
    <source>
        <dbReference type="ARBA" id="ARBA00022670"/>
    </source>
</evidence>
<keyword evidence="3" id="KW-0645">Protease</keyword>
<evidence type="ECO:0000259" key="14">
    <source>
        <dbReference type="PROSITE" id="PS50923"/>
    </source>
</evidence>
<dbReference type="OrthoDB" id="446173at2759"/>
<dbReference type="InterPro" id="IPR032675">
    <property type="entry name" value="LRR_dom_sf"/>
</dbReference>
<comment type="subcellular location">
    <subcellularLocation>
        <location evidence="1">Membrane</location>
        <topology evidence="1">Single-pass membrane protein</topology>
    </subcellularLocation>
</comment>
<dbReference type="Gene3D" id="2.20.100.10">
    <property type="entry name" value="Thrombospondin type-1 (TSP1) repeat"/>
    <property type="match status" value="5"/>
</dbReference>
<dbReference type="PRINTS" id="PR01705">
    <property type="entry name" value="TSP1REPEAT"/>
</dbReference>
<dbReference type="GO" id="GO:0016020">
    <property type="term" value="C:membrane"/>
    <property type="evidence" value="ECO:0007669"/>
    <property type="project" value="UniProtKB-SubCell"/>
</dbReference>
<name>A0A7M5UTD7_9CNID</name>
<dbReference type="FunFam" id="2.20.100.10:FF:000001">
    <property type="entry name" value="semaphorin-5A isoform X1"/>
    <property type="match status" value="1"/>
</dbReference>
<dbReference type="InterPro" id="IPR001611">
    <property type="entry name" value="Leu-rich_rpt"/>
</dbReference>
<dbReference type="PROSITE" id="PS00134">
    <property type="entry name" value="TRYPSIN_HIS"/>
    <property type="match status" value="1"/>
</dbReference>
<dbReference type="PRINTS" id="PR00722">
    <property type="entry name" value="CHYMOTRYPSIN"/>
</dbReference>
<evidence type="ECO:0000256" key="10">
    <source>
        <dbReference type="ARBA" id="ARBA00023157"/>
    </source>
</evidence>
<dbReference type="EnsemblMetazoa" id="CLYHEMT004194.1">
    <property type="protein sequence ID" value="CLYHEMP004194.1"/>
    <property type="gene ID" value="CLYHEMG004194"/>
</dbReference>
<feature type="chain" id="PRO_5029774109" evidence="12">
    <location>
        <begin position="28"/>
        <end position="1051"/>
    </location>
</feature>
<dbReference type="PROSITE" id="PS51450">
    <property type="entry name" value="LRR"/>
    <property type="match status" value="4"/>
</dbReference>
<proteinExistence type="predicted"/>
<dbReference type="InterPro" id="IPR000884">
    <property type="entry name" value="TSP1_rpt"/>
</dbReference>
<dbReference type="FunFam" id="2.40.10.10:FF:000120">
    <property type="entry name" value="Putative serine protease"/>
    <property type="match status" value="1"/>
</dbReference>
<dbReference type="PROSITE" id="PS50240">
    <property type="entry name" value="TRYPSIN_DOM"/>
    <property type="match status" value="1"/>
</dbReference>
<dbReference type="SMART" id="SM00369">
    <property type="entry name" value="LRR_TYP"/>
    <property type="match status" value="7"/>
</dbReference>
<keyword evidence="7" id="KW-0378">Hydrolase</keyword>
<evidence type="ECO:0000256" key="11">
    <source>
        <dbReference type="PROSITE-ProRule" id="PRU00302"/>
    </source>
</evidence>
<dbReference type="InterPro" id="IPR009003">
    <property type="entry name" value="Peptidase_S1_PA"/>
</dbReference>
<organism evidence="15 16">
    <name type="scientific">Clytia hemisphaerica</name>
    <dbReference type="NCBI Taxonomy" id="252671"/>
    <lineage>
        <taxon>Eukaryota</taxon>
        <taxon>Metazoa</taxon>
        <taxon>Cnidaria</taxon>
        <taxon>Hydrozoa</taxon>
        <taxon>Hydroidolina</taxon>
        <taxon>Leptothecata</taxon>
        <taxon>Obeliida</taxon>
        <taxon>Clytiidae</taxon>
        <taxon>Clytia</taxon>
    </lineage>
</organism>